<organism evidence="1 2">
    <name type="scientific">Formivibrio citricus</name>
    <dbReference type="NCBI Taxonomy" id="83765"/>
    <lineage>
        <taxon>Bacteria</taxon>
        <taxon>Pseudomonadati</taxon>
        <taxon>Pseudomonadota</taxon>
        <taxon>Betaproteobacteria</taxon>
        <taxon>Neisseriales</taxon>
        <taxon>Chitinibacteraceae</taxon>
        <taxon>Formivibrio</taxon>
    </lineage>
</organism>
<dbReference type="Proteomes" id="UP000242869">
    <property type="component" value="Unassembled WGS sequence"/>
</dbReference>
<sequence length="298" mass="33109">MLIPVETYEAIFEQYSAAMKWMAGLGIKLSPGRTSHYEKIIGYWTDVYKTATADEGRQIFPDFVSSMFEISDFVSIFKAFGDVPVHQITSIIEKLQKAVNGPINAADETSESTTARNFLFEAAVAAKAHRPGRGIEAILDAKSDTGISLSGKKIWVECKRVTTIAKIESNTRKASSQLEAILEGAIGSGHRGIVALDVSKILNRGDTIFVTRNDDELLASVDSMMDRFIEEHSHIWQRVYQRRHKKIIGTIISFSFMASSEARNLLVHASQWAMNPRLEIATSDAQIQRQLVALLSAK</sequence>
<evidence type="ECO:0008006" key="3">
    <source>
        <dbReference type="Google" id="ProtNLM"/>
    </source>
</evidence>
<name>A0A1I4X8Z2_9NEIS</name>
<dbReference type="EMBL" id="FOVE01000005">
    <property type="protein sequence ID" value="SFN22023.1"/>
    <property type="molecule type" value="Genomic_DNA"/>
</dbReference>
<accession>A0A1I4X8Z2</accession>
<proteinExistence type="predicted"/>
<keyword evidence="2" id="KW-1185">Reference proteome</keyword>
<protein>
    <recommendedName>
        <fullName evidence="3">Restriction endonuclease</fullName>
    </recommendedName>
</protein>
<dbReference type="RefSeq" id="WP_091191896.1">
    <property type="nucleotide sequence ID" value="NZ_FOVE01000005.1"/>
</dbReference>
<dbReference type="AlphaFoldDB" id="A0A1I4X8Z2"/>
<evidence type="ECO:0000313" key="1">
    <source>
        <dbReference type="EMBL" id="SFN22023.1"/>
    </source>
</evidence>
<evidence type="ECO:0000313" key="2">
    <source>
        <dbReference type="Proteomes" id="UP000242869"/>
    </source>
</evidence>
<dbReference type="STRING" id="83765.SAMN05660284_00890"/>
<reference evidence="2" key="1">
    <citation type="submission" date="2016-10" db="EMBL/GenBank/DDBJ databases">
        <authorList>
            <person name="Varghese N."/>
            <person name="Submissions S."/>
        </authorList>
    </citation>
    <scope>NUCLEOTIDE SEQUENCE [LARGE SCALE GENOMIC DNA]</scope>
    <source>
        <strain evidence="2">DSM 6150</strain>
    </source>
</reference>
<dbReference type="OrthoDB" id="5918331at2"/>
<gene>
    <name evidence="1" type="ORF">SAMN05660284_00890</name>
</gene>